<evidence type="ECO:0000256" key="9">
    <source>
        <dbReference type="RuleBase" id="RU003448"/>
    </source>
</evidence>
<dbReference type="GO" id="GO:0004072">
    <property type="term" value="F:aspartate kinase activity"/>
    <property type="evidence" value="ECO:0007669"/>
    <property type="project" value="UniProtKB-EC"/>
</dbReference>
<keyword evidence="4 8" id="KW-0547">Nucleotide-binding</keyword>
<keyword evidence="13" id="KW-1185">Reference proteome</keyword>
<dbReference type="AlphaFoldDB" id="A0AAE6YGG4"/>
<dbReference type="KEGG" id="aii:E4K63_00675"/>
<dbReference type="SUPFAM" id="SSF55021">
    <property type="entry name" value="ACT-like"/>
    <property type="match status" value="1"/>
</dbReference>
<dbReference type="NCBIfam" id="TIGR00657">
    <property type="entry name" value="asp_kinases"/>
    <property type="match status" value="1"/>
</dbReference>
<dbReference type="PANTHER" id="PTHR21499">
    <property type="entry name" value="ASPARTATE KINASE"/>
    <property type="match status" value="1"/>
</dbReference>
<feature type="domain" description="Aspartate/glutamate/uridylate kinase" evidence="11">
    <location>
        <begin position="7"/>
        <end position="275"/>
    </location>
</feature>
<evidence type="ECO:0000313" key="12">
    <source>
        <dbReference type="EMBL" id="QIV95428.1"/>
    </source>
</evidence>
<dbReference type="Gene3D" id="1.20.120.1320">
    <property type="entry name" value="Aspartokinase, catalytic domain"/>
    <property type="match status" value="1"/>
</dbReference>
<feature type="binding site" evidence="8">
    <location>
        <position position="46"/>
    </location>
    <ligand>
        <name>substrate</name>
    </ligand>
</feature>
<dbReference type="RefSeq" id="WP_133942262.1">
    <property type="nucleotide sequence ID" value="NZ_CP038241.1"/>
</dbReference>
<proteinExistence type="inferred from homology"/>
<keyword evidence="6 8" id="KW-0067">ATP-binding</keyword>
<comment type="catalytic activity">
    <reaction evidence="7 9">
        <text>L-aspartate + ATP = 4-phospho-L-aspartate + ADP</text>
        <dbReference type="Rhea" id="RHEA:23776"/>
        <dbReference type="ChEBI" id="CHEBI:29991"/>
        <dbReference type="ChEBI" id="CHEBI:30616"/>
        <dbReference type="ChEBI" id="CHEBI:57535"/>
        <dbReference type="ChEBI" id="CHEBI:456216"/>
        <dbReference type="EC" id="2.7.2.4"/>
    </reaction>
</comment>
<evidence type="ECO:0000256" key="7">
    <source>
        <dbReference type="ARBA" id="ARBA00047872"/>
    </source>
</evidence>
<dbReference type="Gene3D" id="3.30.70.260">
    <property type="match status" value="2"/>
</dbReference>
<dbReference type="Pfam" id="PF00696">
    <property type="entry name" value="AA_kinase"/>
    <property type="match status" value="1"/>
</dbReference>
<feature type="binding site" evidence="8">
    <location>
        <position position="119"/>
    </location>
    <ligand>
        <name>substrate</name>
    </ligand>
</feature>
<organism evidence="12 13">
    <name type="scientific">Allofrancisella inopinata</name>
    <dbReference type="NCBI Taxonomy" id="1085647"/>
    <lineage>
        <taxon>Bacteria</taxon>
        <taxon>Pseudomonadati</taxon>
        <taxon>Pseudomonadota</taxon>
        <taxon>Gammaproteobacteria</taxon>
        <taxon>Thiotrichales</taxon>
        <taxon>Francisellaceae</taxon>
        <taxon>Allofrancisella</taxon>
    </lineage>
</organism>
<dbReference type="PIRSF" id="PIRSF000726">
    <property type="entry name" value="Asp_kin"/>
    <property type="match status" value="1"/>
</dbReference>
<dbReference type="EMBL" id="CP038241">
    <property type="protein sequence ID" value="QIV95428.1"/>
    <property type="molecule type" value="Genomic_DNA"/>
</dbReference>
<accession>A0AAE6YGG4</accession>
<feature type="binding site" evidence="8">
    <location>
        <begin position="9"/>
        <end position="12"/>
    </location>
    <ligand>
        <name>ATP</name>
        <dbReference type="ChEBI" id="CHEBI:30616"/>
    </ligand>
</feature>
<evidence type="ECO:0000256" key="5">
    <source>
        <dbReference type="ARBA" id="ARBA00022777"/>
    </source>
</evidence>
<evidence type="ECO:0000256" key="2">
    <source>
        <dbReference type="ARBA" id="ARBA00010122"/>
    </source>
</evidence>
<comment type="pathway">
    <text evidence="1 10">Amino-acid biosynthesis; L-lysine biosynthesis via DAP pathway; (S)-tetrahydrodipicolinate from L-aspartate: step 1/4.</text>
</comment>
<dbReference type="PROSITE" id="PS00324">
    <property type="entry name" value="ASPARTOKINASE"/>
    <property type="match status" value="1"/>
</dbReference>
<gene>
    <name evidence="12" type="ORF">E4K63_00675</name>
</gene>
<protein>
    <recommendedName>
        <fullName evidence="9">Aspartokinase</fullName>
        <ecNumber evidence="9">2.7.2.4</ecNumber>
    </recommendedName>
</protein>
<dbReference type="GO" id="GO:0005829">
    <property type="term" value="C:cytosol"/>
    <property type="evidence" value="ECO:0007669"/>
    <property type="project" value="TreeGrafter"/>
</dbReference>
<dbReference type="Gene3D" id="3.40.1160.10">
    <property type="entry name" value="Acetylglutamate kinase-like"/>
    <property type="match status" value="1"/>
</dbReference>
<evidence type="ECO:0000256" key="8">
    <source>
        <dbReference type="PIRSR" id="PIRSR000726-1"/>
    </source>
</evidence>
<dbReference type="InterPro" id="IPR001048">
    <property type="entry name" value="Asp/Glu/Uridylate_kinase"/>
</dbReference>
<dbReference type="PANTHER" id="PTHR21499:SF59">
    <property type="entry name" value="ASPARTOKINASE"/>
    <property type="match status" value="1"/>
</dbReference>
<name>A0AAE6YGG4_9GAMM</name>
<dbReference type="InterPro" id="IPR001341">
    <property type="entry name" value="Asp_kinase"/>
</dbReference>
<comment type="pathway">
    <text evidence="10">Amino-acid biosynthesis; L-methionine biosynthesis via de novo pathway; L-homoserine from L-aspartate: step 1/3.</text>
</comment>
<reference evidence="12 13" key="1">
    <citation type="submission" date="2019-03" db="EMBL/GenBank/DDBJ databases">
        <title>Complete Genome Sequence of Allofrancisella inopinata Strain SYSU YG23 Isolated from Water-Cooling Systems in China.</title>
        <authorList>
            <person name="Ohrman C."/>
            <person name="Uneklint I."/>
            <person name="Sjodin A."/>
        </authorList>
    </citation>
    <scope>NUCLEOTIDE SEQUENCE [LARGE SCALE GENOMIC DNA]</scope>
    <source>
        <strain evidence="12 13">SYSU YG23</strain>
    </source>
</reference>
<dbReference type="GO" id="GO:0005524">
    <property type="term" value="F:ATP binding"/>
    <property type="evidence" value="ECO:0007669"/>
    <property type="project" value="UniProtKB-KW"/>
</dbReference>
<sequence>MTKQFSVAKFGGTSVGNVSAIQKCIEIVNSNKNIKIIVVSAQAGVTNLLEKLIVSNVDSYKGLFLELYQIIDPIVEYVGNNEGLNIDVLFKELEVSCQKLYQSYPSDLSLHAQILSFGERVSAVLFNQALKKNGIRSSHIDARKIIKTDSNYTRAKPSLKDISDQTNLYMSDHEEVVVLEGFIGSNEKSETTVLGRGGSDYSAALIAEAVKADLLYIWTDVVGIHQVDPRLIPKSKVIRKINFDEAIELTNFGAKVLHPDTLWPVMRSGTKVFVGSTFFPERGGTYIENGPKDKKSIVRAITERKSQSLIKVKFSNNDVSSVVYRVFLVLKRYGVSPDIVNLTETSLSFVITQVGESIEQLIIKDLNLLDEIIIDIDIERNLSLTAIVGNNLDKLPKLLNKVIKASNISNIKLSGYGANGSSLYLLTDSKHVLERVYKALF</sequence>
<evidence type="ECO:0000256" key="1">
    <source>
        <dbReference type="ARBA" id="ARBA00004766"/>
    </source>
</evidence>
<evidence type="ECO:0000256" key="6">
    <source>
        <dbReference type="ARBA" id="ARBA00022840"/>
    </source>
</evidence>
<keyword evidence="10" id="KW-0028">Amino-acid biosynthesis</keyword>
<dbReference type="Proteomes" id="UP000502004">
    <property type="component" value="Chromosome"/>
</dbReference>
<evidence type="ECO:0000256" key="4">
    <source>
        <dbReference type="ARBA" id="ARBA00022741"/>
    </source>
</evidence>
<dbReference type="EC" id="2.7.2.4" evidence="9"/>
<comment type="pathway">
    <text evidence="10">Amino-acid biosynthesis; L-threonine biosynthesis; L-threonine from L-aspartate: step 1/5.</text>
</comment>
<dbReference type="GO" id="GO:0009090">
    <property type="term" value="P:homoserine biosynthetic process"/>
    <property type="evidence" value="ECO:0007669"/>
    <property type="project" value="TreeGrafter"/>
</dbReference>
<keyword evidence="3 9" id="KW-0808">Transferase</keyword>
<dbReference type="InterPro" id="IPR018042">
    <property type="entry name" value="Aspartate_kinase_CS"/>
</dbReference>
<comment type="similarity">
    <text evidence="2 9">Belongs to the aspartokinase family.</text>
</comment>
<feature type="binding site" evidence="8">
    <location>
        <begin position="219"/>
        <end position="220"/>
    </location>
    <ligand>
        <name>ATP</name>
        <dbReference type="ChEBI" id="CHEBI:30616"/>
    </ligand>
</feature>
<evidence type="ECO:0000256" key="3">
    <source>
        <dbReference type="ARBA" id="ARBA00022679"/>
    </source>
</evidence>
<dbReference type="InterPro" id="IPR042199">
    <property type="entry name" value="AsparK_Bifunc_asparK/hSer_DH"/>
</dbReference>
<evidence type="ECO:0000313" key="13">
    <source>
        <dbReference type="Proteomes" id="UP000502004"/>
    </source>
</evidence>
<dbReference type="InterPro" id="IPR045865">
    <property type="entry name" value="ACT-like_dom_sf"/>
</dbReference>
<dbReference type="SUPFAM" id="SSF53633">
    <property type="entry name" value="Carbamate kinase-like"/>
    <property type="match status" value="1"/>
</dbReference>
<evidence type="ECO:0000256" key="10">
    <source>
        <dbReference type="RuleBase" id="RU004249"/>
    </source>
</evidence>
<keyword evidence="5 9" id="KW-0418">Kinase</keyword>
<feature type="binding site" evidence="8">
    <location>
        <position position="230"/>
    </location>
    <ligand>
        <name>ATP</name>
        <dbReference type="ChEBI" id="CHEBI:30616"/>
    </ligand>
</feature>
<feature type="binding site" evidence="8">
    <location>
        <begin position="255"/>
        <end position="256"/>
    </location>
    <ligand>
        <name>ATP</name>
        <dbReference type="ChEBI" id="CHEBI:30616"/>
    </ligand>
</feature>
<dbReference type="GO" id="GO:0009089">
    <property type="term" value="P:lysine biosynthetic process via diaminopimelate"/>
    <property type="evidence" value="ECO:0007669"/>
    <property type="project" value="InterPro"/>
</dbReference>
<dbReference type="InterPro" id="IPR005260">
    <property type="entry name" value="Asp_kin_monofn"/>
</dbReference>
<evidence type="ECO:0000259" key="11">
    <source>
        <dbReference type="Pfam" id="PF00696"/>
    </source>
</evidence>
<dbReference type="InterPro" id="IPR036393">
    <property type="entry name" value="AceGlu_kinase-like_sf"/>
</dbReference>